<dbReference type="PROSITE" id="PS50041">
    <property type="entry name" value="C_TYPE_LECTIN_2"/>
    <property type="match status" value="2"/>
</dbReference>
<keyword evidence="5" id="KW-1185">Reference proteome</keyword>
<dbReference type="AlphaFoldDB" id="A0ABD0L639"/>
<dbReference type="EMBL" id="JACVVK020000080">
    <property type="protein sequence ID" value="KAK7494791.1"/>
    <property type="molecule type" value="Genomic_DNA"/>
</dbReference>
<dbReference type="PROSITE" id="PS00615">
    <property type="entry name" value="C_TYPE_LECTIN_1"/>
    <property type="match status" value="1"/>
</dbReference>
<keyword evidence="2" id="KW-0732">Signal</keyword>
<accession>A0ABD0L639</accession>
<feature type="domain" description="C-type lectin" evidence="3">
    <location>
        <begin position="149"/>
        <end position="256"/>
    </location>
</feature>
<dbReference type="InterPro" id="IPR001304">
    <property type="entry name" value="C-type_lectin-like"/>
</dbReference>
<feature type="signal peptide" evidence="2">
    <location>
        <begin position="1"/>
        <end position="20"/>
    </location>
</feature>
<evidence type="ECO:0000259" key="3">
    <source>
        <dbReference type="PROSITE" id="PS50041"/>
    </source>
</evidence>
<dbReference type="SMART" id="SM00034">
    <property type="entry name" value="CLECT"/>
    <property type="match status" value="2"/>
</dbReference>
<comment type="caution">
    <text evidence="4">The sequence shown here is derived from an EMBL/GenBank/DDBJ whole genome shotgun (WGS) entry which is preliminary data.</text>
</comment>
<reference evidence="4 5" key="1">
    <citation type="journal article" date="2023" name="Sci. Data">
        <title>Genome assembly of the Korean intertidal mud-creeper Batillaria attramentaria.</title>
        <authorList>
            <person name="Patra A.K."/>
            <person name="Ho P.T."/>
            <person name="Jun S."/>
            <person name="Lee S.J."/>
            <person name="Kim Y."/>
            <person name="Won Y.J."/>
        </authorList>
    </citation>
    <scope>NUCLEOTIDE SEQUENCE [LARGE SCALE GENOMIC DNA]</scope>
    <source>
        <strain evidence="4">Wonlab-2016</strain>
    </source>
</reference>
<keyword evidence="1" id="KW-1015">Disulfide bond</keyword>
<evidence type="ECO:0000313" key="4">
    <source>
        <dbReference type="EMBL" id="KAK7494791.1"/>
    </source>
</evidence>
<proteinExistence type="predicted"/>
<dbReference type="Pfam" id="PF00059">
    <property type="entry name" value="Lectin_C"/>
    <property type="match status" value="2"/>
</dbReference>
<evidence type="ECO:0000256" key="1">
    <source>
        <dbReference type="ARBA" id="ARBA00023157"/>
    </source>
</evidence>
<gene>
    <name evidence="4" type="ORF">BaRGS_00013918</name>
</gene>
<dbReference type="InterPro" id="IPR016186">
    <property type="entry name" value="C-type_lectin-like/link_sf"/>
</dbReference>
<dbReference type="SUPFAM" id="SSF56436">
    <property type="entry name" value="C-type lectin-like"/>
    <property type="match status" value="2"/>
</dbReference>
<dbReference type="InterPro" id="IPR018378">
    <property type="entry name" value="C-type_lectin_CS"/>
</dbReference>
<feature type="domain" description="C-type lectin" evidence="3">
    <location>
        <begin position="30"/>
        <end position="135"/>
    </location>
</feature>
<evidence type="ECO:0000256" key="2">
    <source>
        <dbReference type="SAM" id="SignalP"/>
    </source>
</evidence>
<dbReference type="InterPro" id="IPR016187">
    <property type="entry name" value="CTDL_fold"/>
</dbReference>
<protein>
    <recommendedName>
        <fullName evidence="3">C-type lectin domain-containing protein</fullName>
    </recommendedName>
</protein>
<feature type="chain" id="PRO_5044819698" description="C-type lectin domain-containing protein" evidence="2">
    <location>
        <begin position="21"/>
        <end position="268"/>
    </location>
</feature>
<dbReference type="PANTHER" id="PTHR22803">
    <property type="entry name" value="MANNOSE, PHOSPHOLIPASE, LECTIN RECEPTOR RELATED"/>
    <property type="match status" value="1"/>
</dbReference>
<evidence type="ECO:0000313" key="5">
    <source>
        <dbReference type="Proteomes" id="UP001519460"/>
    </source>
</evidence>
<dbReference type="Proteomes" id="UP001519460">
    <property type="component" value="Unassembled WGS sequence"/>
</dbReference>
<sequence>MKSTWILLVVIVFLFKLCAGGDCPRGWTFYGDSCYIYNNDEYTWFDAEAECRVLQGRLVEIHSAAENNFLTSMVSSHGGSAVWISLEDFAIEGEYVWSTTRKLPDYTNWRDGEPNNSGGHEDCVTLVAGGGLWNDAHSGGDCPRGWTFYGDSCYIYINDAYTWFDAEVECRVLQGHLAEIHSAAENNYLANMVRSHGGSAVWIGLEDFAIEGEFVWSTTRKTPDYTSWLPGQPSNSGGHEDCVELRAGGSWNDAHCVSNTFRFICQSE</sequence>
<dbReference type="InterPro" id="IPR050111">
    <property type="entry name" value="C-type_lectin/snaclec_domain"/>
</dbReference>
<organism evidence="4 5">
    <name type="scientific">Batillaria attramentaria</name>
    <dbReference type="NCBI Taxonomy" id="370345"/>
    <lineage>
        <taxon>Eukaryota</taxon>
        <taxon>Metazoa</taxon>
        <taxon>Spiralia</taxon>
        <taxon>Lophotrochozoa</taxon>
        <taxon>Mollusca</taxon>
        <taxon>Gastropoda</taxon>
        <taxon>Caenogastropoda</taxon>
        <taxon>Sorbeoconcha</taxon>
        <taxon>Cerithioidea</taxon>
        <taxon>Batillariidae</taxon>
        <taxon>Batillaria</taxon>
    </lineage>
</organism>
<name>A0ABD0L639_9CAEN</name>
<dbReference type="Gene3D" id="3.10.100.10">
    <property type="entry name" value="Mannose-Binding Protein A, subunit A"/>
    <property type="match status" value="2"/>
</dbReference>